<keyword evidence="2" id="KW-1133">Transmembrane helix</keyword>
<sequence>MYSFFKTKALLQISRWFWQRLTLYWFLNLAAFIMGAMAAIAGYKSNSMVVTASGVCAAFAAFISCIIQGQTKGADACVLDERLEILTIRMCNLETLHHGNSRIPSARLPPRLETSPEMQLDSFATFDSSGCSSTTDIHVLNTIFRGRGAGFGDRRSGARQDTNRRSVSRGRRVGSWSRKSGACDKRPGSQDGRGRTSWDRRSVSCESRGGFQGRRIASQDRRASRIKAHIEMLKLQFRKRERQSSLDGSRSRFRRQERGKLGIKYK</sequence>
<keyword evidence="2" id="KW-0472">Membrane</keyword>
<feature type="transmembrane region" description="Helical" evidence="2">
    <location>
        <begin position="21"/>
        <end position="43"/>
    </location>
</feature>
<organism evidence="3 4">
    <name type="scientific">Lentinula detonsa</name>
    <dbReference type="NCBI Taxonomy" id="2804962"/>
    <lineage>
        <taxon>Eukaryota</taxon>
        <taxon>Fungi</taxon>
        <taxon>Dikarya</taxon>
        <taxon>Basidiomycota</taxon>
        <taxon>Agaricomycotina</taxon>
        <taxon>Agaricomycetes</taxon>
        <taxon>Agaricomycetidae</taxon>
        <taxon>Agaricales</taxon>
        <taxon>Marasmiineae</taxon>
        <taxon>Omphalotaceae</taxon>
        <taxon>Lentinula</taxon>
    </lineage>
</organism>
<feature type="region of interest" description="Disordered" evidence="1">
    <location>
        <begin position="239"/>
        <end position="266"/>
    </location>
</feature>
<gene>
    <name evidence="3" type="ORF">DFH05DRAFT_968745</name>
</gene>
<feature type="compositionally biased region" description="Basic and acidic residues" evidence="1">
    <location>
        <begin position="181"/>
        <end position="203"/>
    </location>
</feature>
<name>A0A9W8P4N1_9AGAR</name>
<comment type="caution">
    <text evidence="3">The sequence shown here is derived from an EMBL/GenBank/DDBJ whole genome shotgun (WGS) entry which is preliminary data.</text>
</comment>
<reference evidence="3 4" key="1">
    <citation type="journal article" date="2023" name="Proc. Natl. Acad. Sci. U.S.A.">
        <title>A global phylogenomic analysis of the shiitake genus Lentinula.</title>
        <authorList>
            <person name="Sierra-Patev S."/>
            <person name="Min B."/>
            <person name="Naranjo-Ortiz M."/>
            <person name="Looney B."/>
            <person name="Konkel Z."/>
            <person name="Slot J.C."/>
            <person name="Sakamoto Y."/>
            <person name="Steenwyk J.L."/>
            <person name="Rokas A."/>
            <person name="Carro J."/>
            <person name="Camarero S."/>
            <person name="Ferreira P."/>
            <person name="Molpeceres G."/>
            <person name="Ruiz-Duenas F.J."/>
            <person name="Serrano A."/>
            <person name="Henrissat B."/>
            <person name="Drula E."/>
            <person name="Hughes K.W."/>
            <person name="Mata J.L."/>
            <person name="Ishikawa N.K."/>
            <person name="Vargas-Isla R."/>
            <person name="Ushijima S."/>
            <person name="Smith C.A."/>
            <person name="Donoghue J."/>
            <person name="Ahrendt S."/>
            <person name="Andreopoulos W."/>
            <person name="He G."/>
            <person name="LaButti K."/>
            <person name="Lipzen A."/>
            <person name="Ng V."/>
            <person name="Riley R."/>
            <person name="Sandor L."/>
            <person name="Barry K."/>
            <person name="Martinez A.T."/>
            <person name="Xiao Y."/>
            <person name="Gibbons J.G."/>
            <person name="Terashima K."/>
            <person name="Grigoriev I.V."/>
            <person name="Hibbett D."/>
        </authorList>
    </citation>
    <scope>NUCLEOTIDE SEQUENCE [LARGE SCALE GENOMIC DNA]</scope>
    <source>
        <strain evidence="3 4">TFB7810</strain>
    </source>
</reference>
<dbReference type="EMBL" id="JANVFU010000004">
    <property type="protein sequence ID" value="KAJ3746635.1"/>
    <property type="molecule type" value="Genomic_DNA"/>
</dbReference>
<feature type="region of interest" description="Disordered" evidence="1">
    <location>
        <begin position="151"/>
        <end position="222"/>
    </location>
</feature>
<dbReference type="AlphaFoldDB" id="A0A9W8P4N1"/>
<accession>A0A9W8P4N1</accession>
<keyword evidence="2" id="KW-0812">Transmembrane</keyword>
<evidence type="ECO:0000256" key="1">
    <source>
        <dbReference type="SAM" id="MobiDB-lite"/>
    </source>
</evidence>
<evidence type="ECO:0000256" key="2">
    <source>
        <dbReference type="SAM" id="Phobius"/>
    </source>
</evidence>
<protein>
    <submittedName>
        <fullName evidence="3">Uncharacterized protein</fullName>
    </submittedName>
</protein>
<dbReference type="Proteomes" id="UP001142393">
    <property type="component" value="Unassembled WGS sequence"/>
</dbReference>
<feature type="compositionally biased region" description="Basic and acidic residues" evidence="1">
    <location>
        <begin position="152"/>
        <end position="164"/>
    </location>
</feature>
<feature type="transmembrane region" description="Helical" evidence="2">
    <location>
        <begin position="49"/>
        <end position="67"/>
    </location>
</feature>
<evidence type="ECO:0000313" key="3">
    <source>
        <dbReference type="EMBL" id="KAJ3746635.1"/>
    </source>
</evidence>
<keyword evidence="4" id="KW-1185">Reference proteome</keyword>
<evidence type="ECO:0000313" key="4">
    <source>
        <dbReference type="Proteomes" id="UP001142393"/>
    </source>
</evidence>
<proteinExistence type="predicted"/>